<dbReference type="Proteomes" id="UP000316083">
    <property type="component" value="Unassembled WGS sequence"/>
</dbReference>
<accession>A0A560AVK3</accession>
<protein>
    <submittedName>
        <fullName evidence="3">Uncharacterized protein</fullName>
    </submittedName>
</protein>
<sequence length="78" mass="7534">MDSRVVNALAAISVATFLFLGFGGGFGGGIGFLTGGGKANAGGATAARVTETSVSAADLSSGDLSSGRHSETVAKLDK</sequence>
<gene>
    <name evidence="3" type="ORF">FBZ82_110100</name>
</gene>
<evidence type="ECO:0000313" key="4">
    <source>
        <dbReference type="Proteomes" id="UP000316083"/>
    </source>
</evidence>
<proteinExistence type="predicted"/>
<feature type="compositionally biased region" description="Basic and acidic residues" evidence="1">
    <location>
        <begin position="66"/>
        <end position="78"/>
    </location>
</feature>
<dbReference type="AlphaFoldDB" id="A0A560AVK3"/>
<comment type="caution">
    <text evidence="3">The sequence shown here is derived from an EMBL/GenBank/DDBJ whole genome shotgun (WGS) entry which is preliminary data.</text>
</comment>
<feature type="region of interest" description="Disordered" evidence="1">
    <location>
        <begin position="58"/>
        <end position="78"/>
    </location>
</feature>
<keyword evidence="2" id="KW-0812">Transmembrane</keyword>
<evidence type="ECO:0000256" key="2">
    <source>
        <dbReference type="SAM" id="Phobius"/>
    </source>
</evidence>
<name>A0A560AVK3_AZOBR</name>
<organism evidence="3 4">
    <name type="scientific">Azospirillum brasilense</name>
    <dbReference type="NCBI Taxonomy" id="192"/>
    <lineage>
        <taxon>Bacteria</taxon>
        <taxon>Pseudomonadati</taxon>
        <taxon>Pseudomonadota</taxon>
        <taxon>Alphaproteobacteria</taxon>
        <taxon>Rhodospirillales</taxon>
        <taxon>Azospirillaceae</taxon>
        <taxon>Azospirillum</taxon>
    </lineage>
</organism>
<feature type="transmembrane region" description="Helical" evidence="2">
    <location>
        <begin position="6"/>
        <end position="33"/>
    </location>
</feature>
<evidence type="ECO:0000256" key="1">
    <source>
        <dbReference type="SAM" id="MobiDB-lite"/>
    </source>
</evidence>
<keyword evidence="2" id="KW-0472">Membrane</keyword>
<reference evidence="3 4" key="1">
    <citation type="submission" date="2019-06" db="EMBL/GenBank/DDBJ databases">
        <title>Genomic Encyclopedia of Type Strains, Phase IV (KMG-V): Genome sequencing to study the core and pangenomes of soil and plant-associated prokaryotes.</title>
        <authorList>
            <person name="Whitman W."/>
        </authorList>
    </citation>
    <scope>NUCLEOTIDE SEQUENCE [LARGE SCALE GENOMIC DNA]</scope>
    <source>
        <strain evidence="3 4">BR 11796</strain>
    </source>
</reference>
<keyword evidence="2" id="KW-1133">Transmembrane helix</keyword>
<dbReference type="EMBL" id="VITF01000010">
    <property type="protein sequence ID" value="TWA64410.1"/>
    <property type="molecule type" value="Genomic_DNA"/>
</dbReference>
<evidence type="ECO:0000313" key="3">
    <source>
        <dbReference type="EMBL" id="TWA64410.1"/>
    </source>
</evidence>
<dbReference type="RefSeq" id="WP_145678431.1">
    <property type="nucleotide sequence ID" value="NZ_VITF01000010.1"/>
</dbReference>